<keyword evidence="17" id="KW-1185">Reference proteome</keyword>
<evidence type="ECO:0000259" key="15">
    <source>
        <dbReference type="PROSITE" id="PS50862"/>
    </source>
</evidence>
<organism evidence="16 17">
    <name type="scientific">Luteimonas yindakuii</name>
    <dbReference type="NCBI Taxonomy" id="2565782"/>
    <lineage>
        <taxon>Bacteria</taxon>
        <taxon>Pseudomonadati</taxon>
        <taxon>Pseudomonadota</taxon>
        <taxon>Gammaproteobacteria</taxon>
        <taxon>Lysobacterales</taxon>
        <taxon>Lysobacteraceae</taxon>
        <taxon>Luteimonas</taxon>
    </lineage>
</organism>
<keyword evidence="8 13" id="KW-0067">ATP-binding</keyword>
<dbReference type="NCBIfam" id="NF001756">
    <property type="entry name" value="PRK00484.1"/>
    <property type="match status" value="1"/>
</dbReference>
<dbReference type="Gene3D" id="3.30.930.10">
    <property type="entry name" value="Bira Bifunctional Protein, Domain 2"/>
    <property type="match status" value="1"/>
</dbReference>
<dbReference type="FunFam" id="3.30.930.10:FF:000001">
    <property type="entry name" value="Lysine--tRNA ligase"/>
    <property type="match status" value="1"/>
</dbReference>
<dbReference type="InterPro" id="IPR018149">
    <property type="entry name" value="Lys-tRNA-synth_II_C"/>
</dbReference>
<dbReference type="InterPro" id="IPR012340">
    <property type="entry name" value="NA-bd_OB-fold"/>
</dbReference>
<name>A0A4Z1R303_9GAMM</name>
<dbReference type="FunFam" id="2.40.50.140:FF:000024">
    <property type="entry name" value="Lysine--tRNA ligase"/>
    <property type="match status" value="1"/>
</dbReference>
<dbReference type="GO" id="GO:0005524">
    <property type="term" value="F:ATP binding"/>
    <property type="evidence" value="ECO:0007669"/>
    <property type="project" value="UniProtKB-UniRule"/>
</dbReference>
<protein>
    <recommendedName>
        <fullName evidence="13">Lysine--tRNA ligase</fullName>
        <ecNumber evidence="13">6.1.1.6</ecNumber>
    </recommendedName>
    <alternativeName>
        <fullName evidence="13">Lysyl-tRNA synthetase</fullName>
        <shortName evidence="13">LysRS</shortName>
    </alternativeName>
</protein>
<dbReference type="InterPro" id="IPR044136">
    <property type="entry name" value="Lys-tRNA-ligase_II_N"/>
</dbReference>
<dbReference type="CDD" id="cd04322">
    <property type="entry name" value="LysRS_N"/>
    <property type="match status" value="1"/>
</dbReference>
<proteinExistence type="inferred from homology"/>
<dbReference type="InterPro" id="IPR004365">
    <property type="entry name" value="NA-bd_OB_tRNA"/>
</dbReference>
<accession>A0A4Z1R303</accession>
<keyword evidence="9 13" id="KW-0460">Magnesium</keyword>
<dbReference type="PANTHER" id="PTHR42918:SF15">
    <property type="entry name" value="LYSINE--TRNA LIGASE, CHLOROPLASTIC_MITOCHONDRIAL"/>
    <property type="match status" value="1"/>
</dbReference>
<dbReference type="Pfam" id="PF01336">
    <property type="entry name" value="tRNA_anti-codon"/>
    <property type="match status" value="1"/>
</dbReference>
<keyword evidence="11 13" id="KW-0030">Aminoacyl-tRNA synthetase</keyword>
<comment type="similarity">
    <text evidence="2 13">Belongs to the class-II aminoacyl-tRNA synthetase family.</text>
</comment>
<comment type="subunit">
    <text evidence="3 13">Homodimer.</text>
</comment>
<evidence type="ECO:0000256" key="13">
    <source>
        <dbReference type="HAMAP-Rule" id="MF_00252"/>
    </source>
</evidence>
<dbReference type="GO" id="GO:0000049">
    <property type="term" value="F:tRNA binding"/>
    <property type="evidence" value="ECO:0007669"/>
    <property type="project" value="TreeGrafter"/>
</dbReference>
<evidence type="ECO:0000256" key="4">
    <source>
        <dbReference type="ARBA" id="ARBA00022490"/>
    </source>
</evidence>
<keyword evidence="10 13" id="KW-0648">Protein biosynthesis</keyword>
<dbReference type="PRINTS" id="PR00982">
    <property type="entry name" value="TRNASYNTHLYS"/>
</dbReference>
<comment type="catalytic activity">
    <reaction evidence="12 13 14">
        <text>tRNA(Lys) + L-lysine + ATP = L-lysyl-tRNA(Lys) + AMP + diphosphate</text>
        <dbReference type="Rhea" id="RHEA:20792"/>
        <dbReference type="Rhea" id="RHEA-COMP:9696"/>
        <dbReference type="Rhea" id="RHEA-COMP:9697"/>
        <dbReference type="ChEBI" id="CHEBI:30616"/>
        <dbReference type="ChEBI" id="CHEBI:32551"/>
        <dbReference type="ChEBI" id="CHEBI:33019"/>
        <dbReference type="ChEBI" id="CHEBI:78442"/>
        <dbReference type="ChEBI" id="CHEBI:78529"/>
        <dbReference type="ChEBI" id="CHEBI:456215"/>
        <dbReference type="EC" id="6.1.1.6"/>
    </reaction>
</comment>
<feature type="binding site" evidence="13">
    <location>
        <position position="415"/>
    </location>
    <ligand>
        <name>Mg(2+)</name>
        <dbReference type="ChEBI" id="CHEBI:18420"/>
        <label>1</label>
    </ligand>
</feature>
<dbReference type="SUPFAM" id="SSF55681">
    <property type="entry name" value="Class II aaRS and biotin synthetases"/>
    <property type="match status" value="1"/>
</dbReference>
<dbReference type="EMBL" id="SPUH01000001">
    <property type="protein sequence ID" value="TKS54034.1"/>
    <property type="molecule type" value="Genomic_DNA"/>
</dbReference>
<feature type="binding site" evidence="13">
    <location>
        <position position="422"/>
    </location>
    <ligand>
        <name>Mg(2+)</name>
        <dbReference type="ChEBI" id="CHEBI:18420"/>
        <label>1</label>
    </ligand>
</feature>
<keyword evidence="7 13" id="KW-0547">Nucleotide-binding</keyword>
<evidence type="ECO:0000256" key="9">
    <source>
        <dbReference type="ARBA" id="ARBA00022842"/>
    </source>
</evidence>
<evidence type="ECO:0000313" key="16">
    <source>
        <dbReference type="EMBL" id="TKS54034.1"/>
    </source>
</evidence>
<feature type="binding site" evidence="13">
    <location>
        <position position="422"/>
    </location>
    <ligand>
        <name>Mg(2+)</name>
        <dbReference type="ChEBI" id="CHEBI:18420"/>
        <label>2</label>
    </ligand>
</feature>
<comment type="caution">
    <text evidence="16">The sequence shown here is derived from an EMBL/GenBank/DDBJ whole genome shotgun (WGS) entry which is preliminary data.</text>
</comment>
<evidence type="ECO:0000256" key="7">
    <source>
        <dbReference type="ARBA" id="ARBA00022741"/>
    </source>
</evidence>
<dbReference type="AlphaFoldDB" id="A0A4Z1R303"/>
<reference evidence="16 17" key="1">
    <citation type="submission" date="2019-01" db="EMBL/GenBank/DDBJ databases">
        <authorList>
            <person name="Zhang S."/>
        </authorList>
    </citation>
    <scope>NUCLEOTIDE SEQUENCE [LARGE SCALE GENOMIC DNA]</scope>
    <source>
        <strain evidence="16 17">1626</strain>
    </source>
</reference>
<dbReference type="GO" id="GO:0042803">
    <property type="term" value="F:protein homodimerization activity"/>
    <property type="evidence" value="ECO:0007669"/>
    <property type="project" value="UniProtKB-ARBA"/>
</dbReference>
<keyword evidence="5 13" id="KW-0436">Ligase</keyword>
<evidence type="ECO:0000256" key="8">
    <source>
        <dbReference type="ARBA" id="ARBA00022840"/>
    </source>
</evidence>
<comment type="cofactor">
    <cofactor evidence="13 14">
        <name>Mg(2+)</name>
        <dbReference type="ChEBI" id="CHEBI:18420"/>
    </cofactor>
    <text evidence="13 14">Binds 3 Mg(2+) ions per subunit.</text>
</comment>
<dbReference type="Proteomes" id="UP000298681">
    <property type="component" value="Unassembled WGS sequence"/>
</dbReference>
<dbReference type="Gene3D" id="2.40.50.140">
    <property type="entry name" value="Nucleic acid-binding proteins"/>
    <property type="match status" value="1"/>
</dbReference>
<dbReference type="GO" id="GO:0000287">
    <property type="term" value="F:magnesium ion binding"/>
    <property type="evidence" value="ECO:0007669"/>
    <property type="project" value="UniProtKB-UniRule"/>
</dbReference>
<dbReference type="InterPro" id="IPR006195">
    <property type="entry name" value="aa-tRNA-synth_II"/>
</dbReference>
<evidence type="ECO:0000256" key="2">
    <source>
        <dbReference type="ARBA" id="ARBA00008226"/>
    </source>
</evidence>
<dbReference type="InterPro" id="IPR004364">
    <property type="entry name" value="Aa-tRNA-synt_II"/>
</dbReference>
<dbReference type="PANTHER" id="PTHR42918">
    <property type="entry name" value="LYSYL-TRNA SYNTHETASE"/>
    <property type="match status" value="1"/>
</dbReference>
<comment type="subcellular location">
    <subcellularLocation>
        <location evidence="1 13">Cytoplasm</location>
    </subcellularLocation>
</comment>
<dbReference type="InterPro" id="IPR002313">
    <property type="entry name" value="Lys-tRNA-ligase_II"/>
</dbReference>
<evidence type="ECO:0000256" key="3">
    <source>
        <dbReference type="ARBA" id="ARBA00011738"/>
    </source>
</evidence>
<evidence type="ECO:0000313" key="17">
    <source>
        <dbReference type="Proteomes" id="UP000298681"/>
    </source>
</evidence>
<dbReference type="PROSITE" id="PS50862">
    <property type="entry name" value="AA_TRNA_LIGASE_II"/>
    <property type="match status" value="1"/>
</dbReference>
<evidence type="ECO:0000256" key="6">
    <source>
        <dbReference type="ARBA" id="ARBA00022723"/>
    </source>
</evidence>
<evidence type="ECO:0000256" key="14">
    <source>
        <dbReference type="RuleBase" id="RU000336"/>
    </source>
</evidence>
<dbReference type="CDD" id="cd00775">
    <property type="entry name" value="LysRS_core"/>
    <property type="match status" value="1"/>
</dbReference>
<evidence type="ECO:0000256" key="10">
    <source>
        <dbReference type="ARBA" id="ARBA00022917"/>
    </source>
</evidence>
<dbReference type="Pfam" id="PF00152">
    <property type="entry name" value="tRNA-synt_2"/>
    <property type="match status" value="1"/>
</dbReference>
<dbReference type="InterPro" id="IPR045864">
    <property type="entry name" value="aa-tRNA-synth_II/BPL/LPL"/>
</dbReference>
<dbReference type="EC" id="6.1.1.6" evidence="13"/>
<dbReference type="RefSeq" id="WP_134673415.1">
    <property type="nucleotide sequence ID" value="NZ_SPUH01000001.1"/>
</dbReference>
<dbReference type="GO" id="GO:0004824">
    <property type="term" value="F:lysine-tRNA ligase activity"/>
    <property type="evidence" value="ECO:0007669"/>
    <property type="project" value="UniProtKB-UniRule"/>
</dbReference>
<keyword evidence="4 13" id="KW-0963">Cytoplasm</keyword>
<evidence type="ECO:0000256" key="1">
    <source>
        <dbReference type="ARBA" id="ARBA00004496"/>
    </source>
</evidence>
<dbReference type="NCBIfam" id="TIGR00499">
    <property type="entry name" value="lysS_bact"/>
    <property type="match status" value="1"/>
</dbReference>
<keyword evidence="6 13" id="KW-0479">Metal-binding</keyword>
<dbReference type="SUPFAM" id="SSF50249">
    <property type="entry name" value="Nucleic acid-binding proteins"/>
    <property type="match status" value="1"/>
</dbReference>
<feature type="domain" description="Aminoacyl-transfer RNA synthetases class-II family profile" evidence="15">
    <location>
        <begin position="187"/>
        <end position="503"/>
    </location>
</feature>
<dbReference type="GO" id="GO:0005829">
    <property type="term" value="C:cytosol"/>
    <property type="evidence" value="ECO:0007669"/>
    <property type="project" value="TreeGrafter"/>
</dbReference>
<evidence type="ECO:0000256" key="5">
    <source>
        <dbReference type="ARBA" id="ARBA00022598"/>
    </source>
</evidence>
<evidence type="ECO:0000256" key="12">
    <source>
        <dbReference type="ARBA" id="ARBA00048573"/>
    </source>
</evidence>
<sequence>MTEPTHDTAAHADEHHLIAERRAKLAALRAQGVAFPNDFRRVDYAGDLQSEFADVEAWGAESLEASPRRVAMAGRLMAKRVMGKASFAQIMDESGRIQLFLQSNALGDAYGAFKSFDVGDIVAVEGGLTRTRTGELSVKATSLRLLVKSLRPLPDKWHGLSDVEQRYRQRYVDLVVTPEAREVFVKRSRIIRAIRAWLDERRFLEVETPMMHYIPGGATAKPFVTHHNALDLELYLRVAPELYLKRLVVGGLERVYEINRNFRNEGVSTRHNPEFTMLELYEAYATYDEVMDLTEALIRDTARGVLGTTTVEWEGATIDLEPAFRRWRMDEAVRHHNPDISAADCTDRDALLRHCERLKIRVRPSWGWGKLLLEIFEATVEHTLVQPTFITDHPVEVSPLARASDTEPGYTDRFELFVNGKELANGFSELNDPEDQAARFQAQLAAKEGGDDEAMHYDADYIRALEYGMAPTGGLGVGIDRLVMLLTGAHSIRDVLLFPYMRPEGGDGRG</sequence>
<gene>
    <name evidence="13 16" type="primary">lysS</name>
    <name evidence="16" type="ORF">E4582_04110</name>
</gene>
<dbReference type="HAMAP" id="MF_00252">
    <property type="entry name" value="Lys_tRNA_synth_class2"/>
    <property type="match status" value="1"/>
</dbReference>
<evidence type="ECO:0000256" key="11">
    <source>
        <dbReference type="ARBA" id="ARBA00023146"/>
    </source>
</evidence>
<dbReference type="GO" id="GO:0006430">
    <property type="term" value="P:lysyl-tRNA aminoacylation"/>
    <property type="evidence" value="ECO:0007669"/>
    <property type="project" value="UniProtKB-UniRule"/>
</dbReference>